<keyword evidence="5 9" id="KW-0812">Transmembrane</keyword>
<evidence type="ECO:0000313" key="11">
    <source>
        <dbReference type="EMBL" id="GHA83672.1"/>
    </source>
</evidence>
<comment type="subcellular location">
    <subcellularLocation>
        <location evidence="1 9">Cell inner membrane</location>
        <topology evidence="1 9">Multi-pass membrane protein</topology>
    </subcellularLocation>
</comment>
<name>A0A8J3G186_9PROT</name>
<feature type="transmembrane region" description="Helical" evidence="9">
    <location>
        <begin position="86"/>
        <end position="107"/>
    </location>
</feature>
<dbReference type="Pfam" id="PF04290">
    <property type="entry name" value="DctQ"/>
    <property type="match status" value="1"/>
</dbReference>
<comment type="caution">
    <text evidence="11">The sequence shown here is derived from an EMBL/GenBank/DDBJ whole genome shotgun (WGS) entry which is preliminary data.</text>
</comment>
<sequence>MWADVIKAVGWVFLPTLIIPVIYLLAPKPWLRDLTSALIRSIDSTIFALGEIVKWALPVLVISVAASVFALSIFGTTTVKWLESALYLQAVIITLGAAATLLAGQHVRVDIFHERMGTVARARVDLVGFYLLLAPVCLLIIWNSQTFVGFAWMTLEGSTESNGIRGVFLLKTLIPIFAISLIMQGLAIALRAAMALNGEDRPPRPKGVAPFFQVTREDTL</sequence>
<evidence type="ECO:0000259" key="10">
    <source>
        <dbReference type="Pfam" id="PF04290"/>
    </source>
</evidence>
<dbReference type="PANTHER" id="PTHR35011:SF4">
    <property type="entry name" value="SLL1102 PROTEIN"/>
    <property type="match status" value="1"/>
</dbReference>
<feature type="domain" description="Tripartite ATP-independent periplasmic transporters DctQ component" evidence="10">
    <location>
        <begin position="60"/>
        <end position="192"/>
    </location>
</feature>
<evidence type="ECO:0000256" key="3">
    <source>
        <dbReference type="ARBA" id="ARBA00022475"/>
    </source>
</evidence>
<evidence type="ECO:0000256" key="6">
    <source>
        <dbReference type="ARBA" id="ARBA00022989"/>
    </source>
</evidence>
<keyword evidence="2 9" id="KW-0813">Transport</keyword>
<evidence type="ECO:0000256" key="2">
    <source>
        <dbReference type="ARBA" id="ARBA00022448"/>
    </source>
</evidence>
<keyword evidence="3" id="KW-1003">Cell membrane</keyword>
<dbReference type="Proteomes" id="UP000634004">
    <property type="component" value="Unassembled WGS sequence"/>
</dbReference>
<feature type="transmembrane region" description="Helical" evidence="9">
    <location>
        <begin position="6"/>
        <end position="26"/>
    </location>
</feature>
<evidence type="ECO:0000256" key="8">
    <source>
        <dbReference type="ARBA" id="ARBA00038436"/>
    </source>
</evidence>
<keyword evidence="6 9" id="KW-1133">Transmembrane helix</keyword>
<protein>
    <recommendedName>
        <fullName evidence="9">TRAP transporter small permease protein</fullName>
    </recommendedName>
</protein>
<evidence type="ECO:0000256" key="7">
    <source>
        <dbReference type="ARBA" id="ARBA00023136"/>
    </source>
</evidence>
<comment type="caution">
    <text evidence="9">Lacks conserved residue(s) required for the propagation of feature annotation.</text>
</comment>
<dbReference type="GO" id="GO:0022857">
    <property type="term" value="F:transmembrane transporter activity"/>
    <property type="evidence" value="ECO:0007669"/>
    <property type="project" value="UniProtKB-UniRule"/>
</dbReference>
<reference evidence="11" key="1">
    <citation type="journal article" date="2014" name="Int. J. Syst. Evol. Microbiol.">
        <title>Complete genome sequence of Corynebacterium casei LMG S-19264T (=DSM 44701T), isolated from a smear-ripened cheese.</title>
        <authorList>
            <consortium name="US DOE Joint Genome Institute (JGI-PGF)"/>
            <person name="Walter F."/>
            <person name="Albersmeier A."/>
            <person name="Kalinowski J."/>
            <person name="Ruckert C."/>
        </authorList>
    </citation>
    <scope>NUCLEOTIDE SEQUENCE</scope>
    <source>
        <strain evidence="11">KCTC 32513</strain>
    </source>
</reference>
<feature type="transmembrane region" description="Helical" evidence="9">
    <location>
        <begin position="128"/>
        <end position="153"/>
    </location>
</feature>
<organism evidence="11 12">
    <name type="scientific">Algimonas arctica</name>
    <dbReference type="NCBI Taxonomy" id="1479486"/>
    <lineage>
        <taxon>Bacteria</taxon>
        <taxon>Pseudomonadati</taxon>
        <taxon>Pseudomonadota</taxon>
        <taxon>Alphaproteobacteria</taxon>
        <taxon>Maricaulales</taxon>
        <taxon>Robiginitomaculaceae</taxon>
        <taxon>Algimonas</taxon>
    </lineage>
</organism>
<feature type="transmembrane region" description="Helical" evidence="9">
    <location>
        <begin position="46"/>
        <end position="74"/>
    </location>
</feature>
<accession>A0A8J3G186</accession>
<evidence type="ECO:0000313" key="12">
    <source>
        <dbReference type="Proteomes" id="UP000634004"/>
    </source>
</evidence>
<dbReference type="PANTHER" id="PTHR35011">
    <property type="entry name" value="2,3-DIKETO-L-GULONATE TRAP TRANSPORTER SMALL PERMEASE PROTEIN YIAM"/>
    <property type="match status" value="1"/>
</dbReference>
<keyword evidence="12" id="KW-1185">Reference proteome</keyword>
<gene>
    <name evidence="11" type="ORF">GCM10009069_03720</name>
</gene>
<evidence type="ECO:0000256" key="1">
    <source>
        <dbReference type="ARBA" id="ARBA00004429"/>
    </source>
</evidence>
<feature type="transmembrane region" description="Helical" evidence="9">
    <location>
        <begin position="173"/>
        <end position="196"/>
    </location>
</feature>
<evidence type="ECO:0000256" key="4">
    <source>
        <dbReference type="ARBA" id="ARBA00022519"/>
    </source>
</evidence>
<dbReference type="InterPro" id="IPR055348">
    <property type="entry name" value="DctQ"/>
</dbReference>
<dbReference type="InterPro" id="IPR007387">
    <property type="entry name" value="TRAP_DctQ"/>
</dbReference>
<dbReference type="RefSeq" id="WP_189494818.1">
    <property type="nucleotide sequence ID" value="NZ_BMZH01000001.1"/>
</dbReference>
<evidence type="ECO:0000256" key="5">
    <source>
        <dbReference type="ARBA" id="ARBA00022692"/>
    </source>
</evidence>
<reference evidence="11" key="2">
    <citation type="submission" date="2020-09" db="EMBL/GenBank/DDBJ databases">
        <authorList>
            <person name="Sun Q."/>
            <person name="Kim S."/>
        </authorList>
    </citation>
    <scope>NUCLEOTIDE SEQUENCE</scope>
    <source>
        <strain evidence="11">KCTC 32513</strain>
    </source>
</reference>
<comment type="function">
    <text evidence="9">Part of the tripartite ATP-independent periplasmic (TRAP) transport system.</text>
</comment>
<comment type="similarity">
    <text evidence="8 9">Belongs to the TRAP transporter small permease family.</text>
</comment>
<keyword evidence="4 9" id="KW-0997">Cell inner membrane</keyword>
<dbReference type="AlphaFoldDB" id="A0A8J3G186"/>
<evidence type="ECO:0000256" key="9">
    <source>
        <dbReference type="RuleBase" id="RU369079"/>
    </source>
</evidence>
<dbReference type="GO" id="GO:0005886">
    <property type="term" value="C:plasma membrane"/>
    <property type="evidence" value="ECO:0007669"/>
    <property type="project" value="UniProtKB-SubCell"/>
</dbReference>
<comment type="subunit">
    <text evidence="9">The complex comprises the extracytoplasmic solute receptor protein and the two transmembrane proteins.</text>
</comment>
<keyword evidence="7 9" id="KW-0472">Membrane</keyword>
<proteinExistence type="inferred from homology"/>
<dbReference type="EMBL" id="BMZH01000001">
    <property type="protein sequence ID" value="GHA83672.1"/>
    <property type="molecule type" value="Genomic_DNA"/>
</dbReference>